<evidence type="ECO:0000256" key="2">
    <source>
        <dbReference type="ARBA" id="ARBA00007656"/>
    </source>
</evidence>
<name>A0A975RZ26_9BRAD</name>
<feature type="domain" description="PpiC" evidence="9">
    <location>
        <begin position="133"/>
        <end position="230"/>
    </location>
</feature>
<dbReference type="Gene3D" id="3.10.50.40">
    <property type="match status" value="1"/>
</dbReference>
<evidence type="ECO:0000313" key="11">
    <source>
        <dbReference type="Proteomes" id="UP000676951"/>
    </source>
</evidence>
<keyword evidence="8 10" id="KW-0413">Isomerase</keyword>
<dbReference type="PANTHER" id="PTHR47245">
    <property type="entry name" value="PEPTIDYLPROLYL ISOMERASE"/>
    <property type="match status" value="1"/>
</dbReference>
<protein>
    <recommendedName>
        <fullName evidence="4">Parvulin-like PPIase</fullName>
        <ecNumber evidence="3">5.2.1.8</ecNumber>
    </recommendedName>
    <alternativeName>
        <fullName evidence="6">Peptidyl-prolyl cis-trans isomerase plp</fullName>
    </alternativeName>
    <alternativeName>
        <fullName evidence="7">Rotamase plp</fullName>
    </alternativeName>
</protein>
<dbReference type="Proteomes" id="UP000676951">
    <property type="component" value="Chromosome"/>
</dbReference>
<keyword evidence="11" id="KW-1185">Reference proteome</keyword>
<dbReference type="InterPro" id="IPR000297">
    <property type="entry name" value="PPIase_PpiC"/>
</dbReference>
<dbReference type="EMBL" id="CP076136">
    <property type="protein sequence ID" value="QWG24691.1"/>
    <property type="molecule type" value="Genomic_DNA"/>
</dbReference>
<evidence type="ECO:0000256" key="6">
    <source>
        <dbReference type="ARBA" id="ARBA00030642"/>
    </source>
</evidence>
<evidence type="ECO:0000259" key="9">
    <source>
        <dbReference type="PROSITE" id="PS50198"/>
    </source>
</evidence>
<evidence type="ECO:0000256" key="7">
    <source>
        <dbReference type="ARBA" id="ARBA00031484"/>
    </source>
</evidence>
<reference evidence="10 11" key="1">
    <citation type="submission" date="2021-06" db="EMBL/GenBank/DDBJ databases">
        <title>Bradyrhizobium sp. S2-11-4 Genome sequencing.</title>
        <authorList>
            <person name="Jin L."/>
        </authorList>
    </citation>
    <scope>NUCLEOTIDE SEQUENCE [LARGE SCALE GENOMIC DNA]</scope>
    <source>
        <strain evidence="10 11">S2-11-4</strain>
    </source>
</reference>
<dbReference type="Pfam" id="PF13145">
    <property type="entry name" value="Rotamase_2"/>
    <property type="match status" value="1"/>
</dbReference>
<dbReference type="PANTHER" id="PTHR47245:SF2">
    <property type="entry name" value="PEPTIDYL-PROLYL CIS-TRANS ISOMERASE HP_0175-RELATED"/>
    <property type="match status" value="1"/>
</dbReference>
<dbReference type="PROSITE" id="PS50198">
    <property type="entry name" value="PPIC_PPIASE_2"/>
    <property type="match status" value="1"/>
</dbReference>
<comment type="catalytic activity">
    <reaction evidence="1">
        <text>[protein]-peptidylproline (omega=180) = [protein]-peptidylproline (omega=0)</text>
        <dbReference type="Rhea" id="RHEA:16237"/>
        <dbReference type="Rhea" id="RHEA-COMP:10747"/>
        <dbReference type="Rhea" id="RHEA-COMP:10748"/>
        <dbReference type="ChEBI" id="CHEBI:83833"/>
        <dbReference type="ChEBI" id="CHEBI:83834"/>
        <dbReference type="EC" id="5.2.1.8"/>
    </reaction>
</comment>
<accession>A0A975RZ26</accession>
<dbReference type="InterPro" id="IPR050245">
    <property type="entry name" value="PrsA_foldase"/>
</dbReference>
<proteinExistence type="inferred from homology"/>
<evidence type="ECO:0000256" key="8">
    <source>
        <dbReference type="PROSITE-ProRule" id="PRU00278"/>
    </source>
</evidence>
<organism evidence="10 11">
    <name type="scientific">Bradyrhizobium sediminis</name>
    <dbReference type="NCBI Taxonomy" id="2840469"/>
    <lineage>
        <taxon>Bacteria</taxon>
        <taxon>Pseudomonadati</taxon>
        <taxon>Pseudomonadota</taxon>
        <taxon>Alphaproteobacteria</taxon>
        <taxon>Hyphomicrobiales</taxon>
        <taxon>Nitrobacteraceae</taxon>
        <taxon>Bradyrhizobium</taxon>
    </lineage>
</organism>
<keyword evidence="5 8" id="KW-0697">Rotamase</keyword>
<evidence type="ECO:0000313" key="10">
    <source>
        <dbReference type="EMBL" id="QWG24691.1"/>
    </source>
</evidence>
<dbReference type="GO" id="GO:0003755">
    <property type="term" value="F:peptidyl-prolyl cis-trans isomerase activity"/>
    <property type="evidence" value="ECO:0007669"/>
    <property type="project" value="UniProtKB-KW"/>
</dbReference>
<gene>
    <name evidence="10" type="ORF">KMZ93_07305</name>
</gene>
<dbReference type="EC" id="5.2.1.8" evidence="3"/>
<comment type="similarity">
    <text evidence="2">Belongs to the PpiC/parvulin rotamase family.</text>
</comment>
<evidence type="ECO:0000256" key="1">
    <source>
        <dbReference type="ARBA" id="ARBA00000971"/>
    </source>
</evidence>
<dbReference type="AlphaFoldDB" id="A0A975RZ26"/>
<sequence>MMKRLLREPLLHFLLLGAVLFATHGILSRGSISEPARIVVTQGQIESMALLYARTWQRAPTDAELQGLIRNHVREEVLYREGLALGLDRDDPIIRRRVGQKLEFISENSDAAEPSDGDLQAYLDLHPAVFAAEPRFTFRHIYLDPRRHEKTLAADAGRMLNELNSPGSSLDASSLGDPTTLPLDFDKAAASRIKNTLGIQFAKALAGIAPGPWTGPVESGYGMHLVQVRERTEPRIPALAEVRESVKREWQLARRIAASEKSYQNLLQRYTVTIERPGLGREAGDIGSKGRP</sequence>
<dbReference type="InterPro" id="IPR046357">
    <property type="entry name" value="PPIase_dom_sf"/>
</dbReference>
<evidence type="ECO:0000256" key="5">
    <source>
        <dbReference type="ARBA" id="ARBA00023110"/>
    </source>
</evidence>
<evidence type="ECO:0000256" key="4">
    <source>
        <dbReference type="ARBA" id="ARBA00018370"/>
    </source>
</evidence>
<dbReference type="RefSeq" id="WP_215605434.1">
    <property type="nucleotide sequence ID" value="NZ_CP076136.1"/>
</dbReference>
<evidence type="ECO:0000256" key="3">
    <source>
        <dbReference type="ARBA" id="ARBA00013194"/>
    </source>
</evidence>